<name>A0A6A6BE14_9PEZI</name>
<dbReference type="GeneID" id="54296550"/>
<organism evidence="2 3">
    <name type="scientific">Aplosporella prunicola CBS 121167</name>
    <dbReference type="NCBI Taxonomy" id="1176127"/>
    <lineage>
        <taxon>Eukaryota</taxon>
        <taxon>Fungi</taxon>
        <taxon>Dikarya</taxon>
        <taxon>Ascomycota</taxon>
        <taxon>Pezizomycotina</taxon>
        <taxon>Dothideomycetes</taxon>
        <taxon>Dothideomycetes incertae sedis</taxon>
        <taxon>Botryosphaeriales</taxon>
        <taxon>Aplosporellaceae</taxon>
        <taxon>Aplosporella</taxon>
    </lineage>
</organism>
<accession>A0A6A6BE14</accession>
<dbReference type="InterPro" id="IPR010730">
    <property type="entry name" value="HET"/>
</dbReference>
<dbReference type="PANTHER" id="PTHR24148:SF64">
    <property type="entry name" value="HETEROKARYON INCOMPATIBILITY DOMAIN-CONTAINING PROTEIN"/>
    <property type="match status" value="1"/>
</dbReference>
<dbReference type="OrthoDB" id="3553147at2759"/>
<feature type="domain" description="Heterokaryon incompatibility" evidence="1">
    <location>
        <begin position="52"/>
        <end position="233"/>
    </location>
</feature>
<dbReference type="InterPro" id="IPR052895">
    <property type="entry name" value="HetReg/Transcr_Mod"/>
</dbReference>
<dbReference type="PANTHER" id="PTHR24148">
    <property type="entry name" value="ANKYRIN REPEAT DOMAIN-CONTAINING PROTEIN 39 HOMOLOG-RELATED"/>
    <property type="match status" value="1"/>
</dbReference>
<reference evidence="2" key="1">
    <citation type="journal article" date="2020" name="Stud. Mycol.">
        <title>101 Dothideomycetes genomes: a test case for predicting lifestyles and emergence of pathogens.</title>
        <authorList>
            <person name="Haridas S."/>
            <person name="Albert R."/>
            <person name="Binder M."/>
            <person name="Bloem J."/>
            <person name="Labutti K."/>
            <person name="Salamov A."/>
            <person name="Andreopoulos B."/>
            <person name="Baker S."/>
            <person name="Barry K."/>
            <person name="Bills G."/>
            <person name="Bluhm B."/>
            <person name="Cannon C."/>
            <person name="Castanera R."/>
            <person name="Culley D."/>
            <person name="Daum C."/>
            <person name="Ezra D."/>
            <person name="Gonzalez J."/>
            <person name="Henrissat B."/>
            <person name="Kuo A."/>
            <person name="Liang C."/>
            <person name="Lipzen A."/>
            <person name="Lutzoni F."/>
            <person name="Magnuson J."/>
            <person name="Mondo S."/>
            <person name="Nolan M."/>
            <person name="Ohm R."/>
            <person name="Pangilinan J."/>
            <person name="Park H.-J."/>
            <person name="Ramirez L."/>
            <person name="Alfaro M."/>
            <person name="Sun H."/>
            <person name="Tritt A."/>
            <person name="Yoshinaga Y."/>
            <person name="Zwiers L.-H."/>
            <person name="Turgeon B."/>
            <person name="Goodwin S."/>
            <person name="Spatafora J."/>
            <person name="Crous P."/>
            <person name="Grigoriev I."/>
        </authorList>
    </citation>
    <scope>NUCLEOTIDE SEQUENCE</scope>
    <source>
        <strain evidence="2">CBS 121167</strain>
    </source>
</reference>
<gene>
    <name evidence="2" type="ORF">K452DRAFT_271807</name>
</gene>
<proteinExistence type="predicted"/>
<keyword evidence="3" id="KW-1185">Reference proteome</keyword>
<evidence type="ECO:0000313" key="2">
    <source>
        <dbReference type="EMBL" id="KAF2141167.1"/>
    </source>
</evidence>
<sequence>MGSSAEFSFAECHIQRNEIRLLTLKGGSLDEDISCNLRRHHFSHENLRATKFMALSYCWGDQDDKVAIHVEDKVFKVTRNLRMALQHLRGTNSVVLWVDAICINQADRVEKNHQLEKLRSIYEWAEDVIAWLGPAGSDSDMAMMFFGFHGERIRILERLFTQEILPKDFERRGNLSHFLPLSSNQRQHTLRQKSQALEDLGESMFEHDQHRLRLSIEAILAREYWERMWIVQEVLSAKSLTLACGLLKVPYDNATTVINAFTAKRNQKINEGMNELQSPAPIPTGYRSDDISGLKNYLPIRTPTHATNIGRMAHERLTTPAQLAKDRSYLSSRDPIWLLGLLKSLRHFKSTVPQDKILSLVGLLEPDLARKFRLDSGLSLLEVSIDLCRLCITPPGPYSSKRSINILCLSEPRQGSGFPSWMPDLSRYSGITTWPDARIDGMEWLDQNCKPCPLISLDNTILAVSGLSRTEIVGITEQDDDPFTRDDLGLLTRIRKFEGLLRTVLPGQYPDKQFWSTIILGRYEPTGVSRERLIDVIYPSSNDKPSTFLNIFREESYGRRFATFGSNVYGMVPAAAKKGDRLCVLKKCDFPVILRYLGYEMYEFIGPCFISGSPHAWGKLSVRVFCIR</sequence>
<dbReference type="AlphaFoldDB" id="A0A6A6BE14"/>
<dbReference type="EMBL" id="ML995487">
    <property type="protein sequence ID" value="KAF2141167.1"/>
    <property type="molecule type" value="Genomic_DNA"/>
</dbReference>
<protein>
    <recommendedName>
        <fullName evidence="1">Heterokaryon incompatibility domain-containing protein</fullName>
    </recommendedName>
</protein>
<dbReference type="Pfam" id="PF06985">
    <property type="entry name" value="HET"/>
    <property type="match status" value="1"/>
</dbReference>
<evidence type="ECO:0000313" key="3">
    <source>
        <dbReference type="Proteomes" id="UP000799438"/>
    </source>
</evidence>
<dbReference type="RefSeq" id="XP_033396880.1">
    <property type="nucleotide sequence ID" value="XM_033539054.1"/>
</dbReference>
<dbReference type="Proteomes" id="UP000799438">
    <property type="component" value="Unassembled WGS sequence"/>
</dbReference>
<evidence type="ECO:0000259" key="1">
    <source>
        <dbReference type="Pfam" id="PF06985"/>
    </source>
</evidence>